<protein>
    <submittedName>
        <fullName evidence="1">Uncharacterized protein</fullName>
    </submittedName>
</protein>
<accession>A0A381ZLH1</accession>
<sequence length="91" mass="9827">MRKLNVCLFALGALTIASNVQADPIKDPLPWVGPQIYSAIVGAGNWTPTDFAIARGDKISSVPKLRIAKDVLSKSGIKLPNILETILIWSK</sequence>
<dbReference type="AlphaFoldDB" id="A0A381ZLH1"/>
<name>A0A381ZLH1_9ZZZZ</name>
<organism evidence="1">
    <name type="scientific">marine metagenome</name>
    <dbReference type="NCBI Taxonomy" id="408172"/>
    <lineage>
        <taxon>unclassified sequences</taxon>
        <taxon>metagenomes</taxon>
        <taxon>ecological metagenomes</taxon>
    </lineage>
</organism>
<evidence type="ECO:0000313" key="1">
    <source>
        <dbReference type="EMBL" id="SVA89567.1"/>
    </source>
</evidence>
<dbReference type="EMBL" id="UINC01021625">
    <property type="protein sequence ID" value="SVA89567.1"/>
    <property type="molecule type" value="Genomic_DNA"/>
</dbReference>
<proteinExistence type="predicted"/>
<gene>
    <name evidence="1" type="ORF">METZ01_LOCUS142421</name>
</gene>
<reference evidence="1" key="1">
    <citation type="submission" date="2018-05" db="EMBL/GenBank/DDBJ databases">
        <authorList>
            <person name="Lanie J.A."/>
            <person name="Ng W.-L."/>
            <person name="Kazmierczak K.M."/>
            <person name="Andrzejewski T.M."/>
            <person name="Davidsen T.M."/>
            <person name="Wayne K.J."/>
            <person name="Tettelin H."/>
            <person name="Glass J.I."/>
            <person name="Rusch D."/>
            <person name="Podicherti R."/>
            <person name="Tsui H.-C.T."/>
            <person name="Winkler M.E."/>
        </authorList>
    </citation>
    <scope>NUCLEOTIDE SEQUENCE</scope>
</reference>